<evidence type="ECO:0000313" key="3">
    <source>
        <dbReference type="Proteomes" id="UP000053617"/>
    </source>
</evidence>
<organism evidence="2 3">
    <name type="scientific">Rhinocladiella mackenziei CBS 650.93</name>
    <dbReference type="NCBI Taxonomy" id="1442369"/>
    <lineage>
        <taxon>Eukaryota</taxon>
        <taxon>Fungi</taxon>
        <taxon>Dikarya</taxon>
        <taxon>Ascomycota</taxon>
        <taxon>Pezizomycotina</taxon>
        <taxon>Eurotiomycetes</taxon>
        <taxon>Chaetothyriomycetidae</taxon>
        <taxon>Chaetothyriales</taxon>
        <taxon>Herpotrichiellaceae</taxon>
        <taxon>Rhinocladiella</taxon>
    </lineage>
</organism>
<dbReference type="RefSeq" id="XP_013273682.1">
    <property type="nucleotide sequence ID" value="XM_013418228.1"/>
</dbReference>
<dbReference type="STRING" id="1442369.A0A0D2ITR9"/>
<accession>A0A0D2ITR9</accession>
<sequence>MACTAQNRYMFVEYSAPAPPVKGQKKRRGGPSEVRAHITKEFHRRLRVKRLDALKGTVPLPERPKVANPTIEQEDEEQDWKHSGTRSPSIHTRPASPNKNIPPELYLSRRLRTVLGEGRMDPFDVLPAHRMPLFIHMVLDHALAHSWPNTVPTRSPAVMNPVKSAWLKCAMEWPVAFHAFIYATTLHLLCAYNGRELIDSAPVLRLSHKVETIKLVNEQLHNLNGLPSDALIMAVTILAIHGTRDATAYPQIHPASPMAEAQNLHVYGNMVNEEEHVPAILWLIMQKGGLDGIELYGMADTMALCDLYFASKYAYRPTFPLRRPHQSLVVTGKHLLDAPAIELDSKLGRGFRYFRSTPAGRELLDVLESFCEVTTALDHYYRGGPTAPELIDLIEARNSSQHRLLSQIPAELDLSDLEMCLHQAIRLAALIFSDMVLFPLPEAQQVKQRLAPMLRQTLEACRFLQSWELNAQVLVWALVLGGIATSFSNGQVWFIDQLLQQLSALQVLEWSTLESICSKFLWWKPVCSEPGQRLWKEMFPPTHDT</sequence>
<name>A0A0D2ITR9_9EURO</name>
<evidence type="ECO:0000256" key="1">
    <source>
        <dbReference type="SAM" id="MobiDB-lite"/>
    </source>
</evidence>
<dbReference type="AlphaFoldDB" id="A0A0D2ITR9"/>
<proteinExistence type="predicted"/>
<dbReference type="PANTHER" id="PTHR37540">
    <property type="entry name" value="TRANSCRIPTION FACTOR (ACR-2), PUTATIVE-RELATED-RELATED"/>
    <property type="match status" value="1"/>
</dbReference>
<reference evidence="2 3" key="1">
    <citation type="submission" date="2015-01" db="EMBL/GenBank/DDBJ databases">
        <title>The Genome Sequence of Rhinocladiella mackenzie CBS 650.93.</title>
        <authorList>
            <consortium name="The Broad Institute Genomics Platform"/>
            <person name="Cuomo C."/>
            <person name="de Hoog S."/>
            <person name="Gorbushina A."/>
            <person name="Stielow B."/>
            <person name="Teixiera M."/>
            <person name="Abouelleil A."/>
            <person name="Chapman S.B."/>
            <person name="Priest M."/>
            <person name="Young S.K."/>
            <person name="Wortman J."/>
            <person name="Nusbaum C."/>
            <person name="Birren B."/>
        </authorList>
    </citation>
    <scope>NUCLEOTIDE SEQUENCE [LARGE SCALE GENOMIC DNA]</scope>
    <source>
        <strain evidence="2 3">CBS 650.93</strain>
    </source>
</reference>
<gene>
    <name evidence="2" type="ORF">Z518_04522</name>
</gene>
<protein>
    <submittedName>
        <fullName evidence="2">Uncharacterized protein</fullName>
    </submittedName>
</protein>
<feature type="compositionally biased region" description="Polar residues" evidence="1">
    <location>
        <begin position="85"/>
        <end position="99"/>
    </location>
</feature>
<dbReference type="EMBL" id="KN847477">
    <property type="protein sequence ID" value="KIX06546.1"/>
    <property type="molecule type" value="Genomic_DNA"/>
</dbReference>
<dbReference type="VEuPathDB" id="FungiDB:Z518_04522"/>
<dbReference type="GeneID" id="25292593"/>
<feature type="region of interest" description="Disordered" evidence="1">
    <location>
        <begin position="57"/>
        <end position="102"/>
    </location>
</feature>
<dbReference type="HOGENOM" id="CLU_015771_0_1_1"/>
<evidence type="ECO:0000313" key="2">
    <source>
        <dbReference type="EMBL" id="KIX06546.1"/>
    </source>
</evidence>
<keyword evidence="3" id="KW-1185">Reference proteome</keyword>
<dbReference type="PANTHER" id="PTHR37540:SF5">
    <property type="entry name" value="TRANSCRIPTION FACTOR DOMAIN-CONTAINING PROTEIN"/>
    <property type="match status" value="1"/>
</dbReference>
<dbReference type="Proteomes" id="UP000053617">
    <property type="component" value="Unassembled WGS sequence"/>
</dbReference>
<dbReference type="OrthoDB" id="3469466at2759"/>